<evidence type="ECO:0000313" key="2">
    <source>
        <dbReference type="EMBL" id="CAB9501957.1"/>
    </source>
</evidence>
<comment type="caution">
    <text evidence="2">The sequence shown here is derived from an EMBL/GenBank/DDBJ whole genome shotgun (WGS) entry which is preliminary data.</text>
</comment>
<dbReference type="AlphaFoldDB" id="A0A9N8H6V6"/>
<protein>
    <submittedName>
        <fullName evidence="2">Uncharacterized protein</fullName>
    </submittedName>
</protein>
<evidence type="ECO:0000256" key="1">
    <source>
        <dbReference type="SAM" id="MobiDB-lite"/>
    </source>
</evidence>
<feature type="compositionally biased region" description="Basic and acidic residues" evidence="1">
    <location>
        <begin position="15"/>
        <end position="41"/>
    </location>
</feature>
<gene>
    <name evidence="2" type="ORF">SEMRO_123_G059510.1</name>
</gene>
<dbReference type="Proteomes" id="UP001153069">
    <property type="component" value="Unassembled WGS sequence"/>
</dbReference>
<proteinExistence type="predicted"/>
<dbReference type="EMBL" id="CAICTM010000122">
    <property type="protein sequence ID" value="CAB9501957.1"/>
    <property type="molecule type" value="Genomic_DNA"/>
</dbReference>
<feature type="compositionally biased region" description="Polar residues" evidence="1">
    <location>
        <begin position="42"/>
        <end position="63"/>
    </location>
</feature>
<organism evidence="2 3">
    <name type="scientific">Seminavis robusta</name>
    <dbReference type="NCBI Taxonomy" id="568900"/>
    <lineage>
        <taxon>Eukaryota</taxon>
        <taxon>Sar</taxon>
        <taxon>Stramenopiles</taxon>
        <taxon>Ochrophyta</taxon>
        <taxon>Bacillariophyta</taxon>
        <taxon>Bacillariophyceae</taxon>
        <taxon>Bacillariophycidae</taxon>
        <taxon>Naviculales</taxon>
        <taxon>Naviculaceae</taxon>
        <taxon>Seminavis</taxon>
    </lineage>
</organism>
<accession>A0A9N8H6V6</accession>
<feature type="compositionally biased region" description="Basic residues" evidence="1">
    <location>
        <begin position="1"/>
        <end position="14"/>
    </location>
</feature>
<sequence>MLAWIKRRRPKRKAKKDDVHKNEDSLREDDHNFEIQGRESSTDATFSASPPCNASPQSSPRKVSSQDKHRRSLELTGGDFDTLLVRSRGWVYDPADSETKPHHERQHNRAMVGKEYDKYIFAPPEPIDGSC</sequence>
<keyword evidence="3" id="KW-1185">Reference proteome</keyword>
<name>A0A9N8H6V6_9STRA</name>
<feature type="region of interest" description="Disordered" evidence="1">
    <location>
        <begin position="1"/>
        <end position="78"/>
    </location>
</feature>
<reference evidence="2" key="1">
    <citation type="submission" date="2020-06" db="EMBL/GenBank/DDBJ databases">
        <authorList>
            <consortium name="Plant Systems Biology data submission"/>
        </authorList>
    </citation>
    <scope>NUCLEOTIDE SEQUENCE</scope>
    <source>
        <strain evidence="2">D6</strain>
    </source>
</reference>
<evidence type="ECO:0000313" key="3">
    <source>
        <dbReference type="Proteomes" id="UP001153069"/>
    </source>
</evidence>